<sequence length="100" mass="11149">MTLNEFCQALEIERASLQVWIDEGWLRIRSARERTGAPEDYFAAEDISDVDLARARLIRHLLDDMGVNTEGVGIILDLIDQVHGLRGALREAAGSLRSAD</sequence>
<evidence type="ECO:0000313" key="1">
    <source>
        <dbReference type="EMBL" id="CAX21955.1"/>
    </source>
</evidence>
<dbReference type="EMBL" id="FP103042">
    <property type="protein sequence ID" value="CAX21955.1"/>
    <property type="molecule type" value="Genomic_DNA"/>
</dbReference>
<dbReference type="AlphaFoldDB" id="C7C826"/>
<dbReference type="RefSeq" id="WP_012779093.1">
    <property type="nucleotide sequence ID" value="NC_012988.1"/>
</dbReference>
<accession>C7C826</accession>
<evidence type="ECO:0000313" key="2">
    <source>
        <dbReference type="Proteomes" id="UP000008070"/>
    </source>
</evidence>
<name>C7C826_METED</name>
<dbReference type="GeneID" id="72992786"/>
<evidence type="ECO:0008006" key="3">
    <source>
        <dbReference type="Google" id="ProtNLM"/>
    </source>
</evidence>
<gene>
    <name evidence="1" type="ORF">METD_I0290</name>
</gene>
<dbReference type="Pfam" id="PF13591">
    <property type="entry name" value="MerR_2"/>
    <property type="match status" value="1"/>
</dbReference>
<organism evidence="1 2">
    <name type="scientific">Methylorubrum extorquens (strain DSM 6343 / CIP 106787 / DM4)</name>
    <name type="common">Methylobacterium extorquens</name>
    <dbReference type="NCBI Taxonomy" id="661410"/>
    <lineage>
        <taxon>Bacteria</taxon>
        <taxon>Pseudomonadati</taxon>
        <taxon>Pseudomonadota</taxon>
        <taxon>Alphaproteobacteria</taxon>
        <taxon>Hyphomicrobiales</taxon>
        <taxon>Methylobacteriaceae</taxon>
        <taxon>Methylorubrum</taxon>
    </lineage>
</organism>
<dbReference type="Gene3D" id="1.10.1660.10">
    <property type="match status" value="1"/>
</dbReference>
<dbReference type="HOGENOM" id="CLU_148676_1_0_5"/>
<protein>
    <recommendedName>
        <fullName evidence="3">MerR family transcriptional regulator</fullName>
    </recommendedName>
</protein>
<reference evidence="2" key="1">
    <citation type="journal article" date="2009" name="PLoS ONE">
        <title>Methylobacterium genome sequences: a reference blueprint to investigate microbial metabolism of C1 compounds from natural and industrial sources.</title>
        <authorList>
            <person name="Vuilleumier S."/>
            <person name="Chistoserdova L."/>
            <person name="Lee M.-C."/>
            <person name="Bringel F."/>
            <person name="Lajus A."/>
            <person name="Zhou Y."/>
            <person name="Gourion B."/>
            <person name="Barbe V."/>
            <person name="Chang J."/>
            <person name="Cruveiller S."/>
            <person name="Dossat C."/>
            <person name="Gillett W."/>
            <person name="Gruffaz C."/>
            <person name="Haugen E."/>
            <person name="Hourcade E."/>
            <person name="Levy R."/>
            <person name="Mangenot S."/>
            <person name="Muller E."/>
            <person name="Nadalig T."/>
            <person name="Pagni M."/>
            <person name="Penny C."/>
            <person name="Peyraud R."/>
            <person name="Robinson D.G."/>
            <person name="Roche D."/>
            <person name="Rouy Z."/>
            <person name="Saenampechek C."/>
            <person name="Salvignol G."/>
            <person name="Vallenet D."/>
            <person name="Wu Z."/>
            <person name="Marx C.J."/>
            <person name="Vorholt J.A."/>
            <person name="Olson M.V."/>
            <person name="Kaul R."/>
            <person name="Weissenbach J."/>
            <person name="Medigue C."/>
            <person name="Lidstrom M.E."/>
        </authorList>
    </citation>
    <scope>NUCLEOTIDE SEQUENCE [LARGE SCALE GENOMIC DNA]</scope>
    <source>
        <strain evidence="2">DSM 6343 / CIP 106787 / DM4</strain>
    </source>
</reference>
<dbReference type="Proteomes" id="UP000008070">
    <property type="component" value="Chromosome"/>
</dbReference>
<dbReference type="KEGG" id="mdi:METDI0290"/>
<proteinExistence type="predicted"/>